<dbReference type="InterPro" id="IPR023346">
    <property type="entry name" value="Lysozyme-like_dom_sf"/>
</dbReference>
<feature type="domain" description="Transglycosylase SLT" evidence="4">
    <location>
        <begin position="299"/>
        <end position="393"/>
    </location>
</feature>
<comment type="similarity">
    <text evidence="1">Belongs to the transglycosylase Slt family.</text>
</comment>
<dbReference type="RefSeq" id="WP_131308187.1">
    <property type="nucleotide sequence ID" value="NZ_SJFN01000010.1"/>
</dbReference>
<evidence type="ECO:0000256" key="1">
    <source>
        <dbReference type="ARBA" id="ARBA00007734"/>
    </source>
</evidence>
<sequence>MTGRRGIGSAVIVRRTAGRAAAVLAAWAVAGFGPVPVPRPRPETTTSGPRDTAETPAVTVRPVSVPAEAAFPQSFSAGVLTDGGTPLTTTTTTTTAPEPEWAVAPASPPAGPVAAAPSPPSGRGDRLVPPARIAPVPPERIAAAFDLFPAPTGLRGASGTGPVGGAPFVAPAPAVITPRVALGDPAPAPIAGLLAFAPEEPAAAIDRARASPGGRPIAVPLPRQRPRPIVETAVSDQPALPALPAARPRDEVRLASLGPTPGESVDEDGEAPVAAGIRRASGEPRRIPTRAEPYLALLRREAAANGVPLWLAIGVGWVESKFDPNLRGRHGVIGLMQVMPGTARYLGYRGPIDRLRDPETNIVWGMRELGAAWKATGGDACLTIAKYTGGIRTTTITPAAATYCRTARDVTGMS</sequence>
<name>A0A4Q9VUK7_9HYPH</name>
<comment type="caution">
    <text evidence="5">The sequence shown here is derived from an EMBL/GenBank/DDBJ whole genome shotgun (WGS) entry which is preliminary data.</text>
</comment>
<dbReference type="AlphaFoldDB" id="A0A4Q9VUK7"/>
<dbReference type="PANTHER" id="PTHR37423:SF2">
    <property type="entry name" value="MEMBRANE-BOUND LYTIC MUREIN TRANSGLYCOSYLASE C"/>
    <property type="match status" value="1"/>
</dbReference>
<dbReference type="InterPro" id="IPR008258">
    <property type="entry name" value="Transglycosylase_SLT_dom_1"/>
</dbReference>
<keyword evidence="6" id="KW-1185">Reference proteome</keyword>
<dbReference type="Gene3D" id="1.10.530.10">
    <property type="match status" value="1"/>
</dbReference>
<gene>
    <name evidence="5" type="ORF">EYW49_08460</name>
</gene>
<evidence type="ECO:0000256" key="2">
    <source>
        <dbReference type="ARBA" id="ARBA00009387"/>
    </source>
</evidence>
<feature type="compositionally biased region" description="Low complexity" evidence="3">
    <location>
        <begin position="85"/>
        <end position="105"/>
    </location>
</feature>
<evidence type="ECO:0000256" key="3">
    <source>
        <dbReference type="SAM" id="MobiDB-lite"/>
    </source>
</evidence>
<accession>A0A4Q9VUK7</accession>
<dbReference type="PANTHER" id="PTHR37423">
    <property type="entry name" value="SOLUBLE LYTIC MUREIN TRANSGLYCOSYLASE-RELATED"/>
    <property type="match status" value="1"/>
</dbReference>
<feature type="region of interest" description="Disordered" evidence="3">
    <location>
        <begin position="32"/>
        <end position="124"/>
    </location>
</feature>
<dbReference type="EMBL" id="SJFN01000010">
    <property type="protein sequence ID" value="TBW38718.1"/>
    <property type="molecule type" value="Genomic_DNA"/>
</dbReference>
<dbReference type="Proteomes" id="UP000292781">
    <property type="component" value="Unassembled WGS sequence"/>
</dbReference>
<organism evidence="5 6">
    <name type="scientific">Siculibacillus lacustris</name>
    <dbReference type="NCBI Taxonomy" id="1549641"/>
    <lineage>
        <taxon>Bacteria</taxon>
        <taxon>Pseudomonadati</taxon>
        <taxon>Pseudomonadota</taxon>
        <taxon>Alphaproteobacteria</taxon>
        <taxon>Hyphomicrobiales</taxon>
        <taxon>Ancalomicrobiaceae</taxon>
        <taxon>Siculibacillus</taxon>
    </lineage>
</organism>
<dbReference type="Pfam" id="PF01464">
    <property type="entry name" value="SLT"/>
    <property type="match status" value="1"/>
</dbReference>
<comment type="similarity">
    <text evidence="2">Belongs to the virb1 family.</text>
</comment>
<dbReference type="SUPFAM" id="SSF53955">
    <property type="entry name" value="Lysozyme-like"/>
    <property type="match status" value="1"/>
</dbReference>
<dbReference type="OrthoDB" id="9788661at2"/>
<evidence type="ECO:0000313" key="6">
    <source>
        <dbReference type="Proteomes" id="UP000292781"/>
    </source>
</evidence>
<evidence type="ECO:0000313" key="5">
    <source>
        <dbReference type="EMBL" id="TBW38718.1"/>
    </source>
</evidence>
<proteinExistence type="inferred from homology"/>
<reference evidence="5 6" key="1">
    <citation type="submission" date="2019-02" db="EMBL/GenBank/DDBJ databases">
        <title>Siculibacillus lacustris gen. nov., sp. nov., a new rosette-forming bacterium isolated from a freshwater crater lake (Lake St. Ana, Romania).</title>
        <authorList>
            <person name="Felfoldi T."/>
            <person name="Marton Z."/>
            <person name="Szabo A."/>
            <person name="Mentes A."/>
            <person name="Boka K."/>
            <person name="Marialigeti K."/>
            <person name="Mathe I."/>
            <person name="Koncz M."/>
            <person name="Schumann P."/>
            <person name="Toth E."/>
        </authorList>
    </citation>
    <scope>NUCLEOTIDE SEQUENCE [LARGE SCALE GENOMIC DNA]</scope>
    <source>
        <strain evidence="5 6">SA-279</strain>
    </source>
</reference>
<evidence type="ECO:0000259" key="4">
    <source>
        <dbReference type="Pfam" id="PF01464"/>
    </source>
</evidence>
<protein>
    <recommendedName>
        <fullName evidence="4">Transglycosylase SLT domain-containing protein</fullName>
    </recommendedName>
</protein>